<dbReference type="Gene3D" id="2.70.170.10">
    <property type="entry name" value="Neurotransmitter-gated ion-channel ligand-binding domain"/>
    <property type="match status" value="1"/>
</dbReference>
<evidence type="ECO:0000256" key="6">
    <source>
        <dbReference type="ARBA" id="ARBA00023018"/>
    </source>
</evidence>
<organism evidence="17 18">
    <name type="scientific">Paramuricea clavata</name>
    <name type="common">Red gorgonian</name>
    <name type="synonym">Violescent sea-whip</name>
    <dbReference type="NCBI Taxonomy" id="317549"/>
    <lineage>
        <taxon>Eukaryota</taxon>
        <taxon>Metazoa</taxon>
        <taxon>Cnidaria</taxon>
        <taxon>Anthozoa</taxon>
        <taxon>Octocorallia</taxon>
        <taxon>Malacalcyonacea</taxon>
        <taxon>Plexauridae</taxon>
        <taxon>Paramuricea</taxon>
    </lineage>
</organism>
<dbReference type="AlphaFoldDB" id="A0A7D9IS29"/>
<dbReference type="OrthoDB" id="5975154at2759"/>
<dbReference type="GO" id="GO:0022848">
    <property type="term" value="F:acetylcholine-gated monoatomic cation-selective channel activity"/>
    <property type="evidence" value="ECO:0007669"/>
    <property type="project" value="InterPro"/>
</dbReference>
<feature type="transmembrane region" description="Helical" evidence="15">
    <location>
        <begin position="627"/>
        <end position="651"/>
    </location>
</feature>
<dbReference type="InterPro" id="IPR006029">
    <property type="entry name" value="Neurotrans-gated_channel_TM"/>
</dbReference>
<accession>A0A7D9IS29</accession>
<evidence type="ECO:0000256" key="5">
    <source>
        <dbReference type="ARBA" id="ARBA00022989"/>
    </source>
</evidence>
<feature type="non-terminal residue" evidence="17">
    <location>
        <position position="656"/>
    </location>
</feature>
<dbReference type="PRINTS" id="PR00252">
    <property type="entry name" value="NRIONCHANNEL"/>
</dbReference>
<dbReference type="GO" id="GO:0004888">
    <property type="term" value="F:transmembrane signaling receptor activity"/>
    <property type="evidence" value="ECO:0007669"/>
    <property type="project" value="InterPro"/>
</dbReference>
<evidence type="ECO:0000256" key="11">
    <source>
        <dbReference type="ARBA" id="ARBA00023180"/>
    </source>
</evidence>
<keyword evidence="5 15" id="KW-1133">Transmembrane helix</keyword>
<evidence type="ECO:0000256" key="12">
    <source>
        <dbReference type="ARBA" id="ARBA00023286"/>
    </source>
</evidence>
<keyword evidence="11" id="KW-0325">Glycoprotein</keyword>
<comment type="caution">
    <text evidence="17">The sequence shown here is derived from an EMBL/GenBank/DDBJ whole genome shotgun (WGS) entry which is preliminary data.</text>
</comment>
<evidence type="ECO:0000256" key="14">
    <source>
        <dbReference type="ARBA" id="ARBA00034099"/>
    </source>
</evidence>
<keyword evidence="12" id="KW-1071">Ligand-gated ion channel</keyword>
<comment type="similarity">
    <text evidence="1">Belongs to the ligand-gated ion channel (TC 1.A.9) family. Acetylcholine receptor (TC 1.A.9.1) subfamily.</text>
</comment>
<dbReference type="GO" id="GO:0045211">
    <property type="term" value="C:postsynaptic membrane"/>
    <property type="evidence" value="ECO:0007669"/>
    <property type="project" value="InterPro"/>
</dbReference>
<keyword evidence="10 17" id="KW-0675">Receptor</keyword>
<protein>
    <submittedName>
        <fullName evidence="17">Neuronal acetylcholine receptor subunit alpha-10-like</fullName>
    </submittedName>
</protein>
<dbReference type="InterPro" id="IPR038050">
    <property type="entry name" value="Neuro_actylchol_rec"/>
</dbReference>
<comment type="subcellular location">
    <subcellularLocation>
        <location evidence="14">Synaptic cell membrane</location>
        <topology evidence="14">Multi-pass membrane protein</topology>
    </subcellularLocation>
</comment>
<dbReference type="FunFam" id="2.70.170.10:FF:000016">
    <property type="entry name" value="Nicotinic acetylcholine receptor subunit"/>
    <property type="match status" value="1"/>
</dbReference>
<keyword evidence="18" id="KW-1185">Reference proteome</keyword>
<keyword evidence="13 15" id="KW-0407">Ion channel</keyword>
<evidence type="ECO:0000256" key="10">
    <source>
        <dbReference type="ARBA" id="ARBA00023170"/>
    </source>
</evidence>
<dbReference type="SUPFAM" id="SSF90112">
    <property type="entry name" value="Neurotransmitter-gated ion-channel transmembrane pore"/>
    <property type="match status" value="1"/>
</dbReference>
<evidence type="ECO:0000256" key="16">
    <source>
        <dbReference type="SAM" id="MobiDB-lite"/>
    </source>
</evidence>
<dbReference type="EMBL" id="CACRXK020008326">
    <property type="protein sequence ID" value="CAB4014494.1"/>
    <property type="molecule type" value="Genomic_DNA"/>
</dbReference>
<evidence type="ECO:0000313" key="18">
    <source>
        <dbReference type="Proteomes" id="UP001152795"/>
    </source>
</evidence>
<dbReference type="PRINTS" id="PR00254">
    <property type="entry name" value="NICOTINICR"/>
</dbReference>
<dbReference type="InterPro" id="IPR036734">
    <property type="entry name" value="Neur_chan_lig-bd_sf"/>
</dbReference>
<evidence type="ECO:0000256" key="3">
    <source>
        <dbReference type="ARBA" id="ARBA00022475"/>
    </source>
</evidence>
<evidence type="ECO:0000256" key="1">
    <source>
        <dbReference type="ARBA" id="ARBA00009237"/>
    </source>
</evidence>
<dbReference type="InterPro" id="IPR006201">
    <property type="entry name" value="Neur_channel"/>
</dbReference>
<dbReference type="Pfam" id="PF02931">
    <property type="entry name" value="Neur_chan_LBD"/>
    <property type="match status" value="1"/>
</dbReference>
<dbReference type="InterPro" id="IPR002394">
    <property type="entry name" value="Nicotinic_acetylcholine_rcpt"/>
</dbReference>
<keyword evidence="8 15" id="KW-0472">Membrane</keyword>
<keyword evidence="3" id="KW-1003">Cell membrane</keyword>
<evidence type="ECO:0000256" key="13">
    <source>
        <dbReference type="ARBA" id="ARBA00023303"/>
    </source>
</evidence>
<dbReference type="PROSITE" id="PS00236">
    <property type="entry name" value="NEUROTR_ION_CHANNEL"/>
    <property type="match status" value="1"/>
</dbReference>
<gene>
    <name evidence="17" type="ORF">PACLA_8A084652</name>
</gene>
<evidence type="ECO:0000256" key="9">
    <source>
        <dbReference type="ARBA" id="ARBA00023157"/>
    </source>
</evidence>
<dbReference type="InterPro" id="IPR036719">
    <property type="entry name" value="Neuro-gated_channel_TM_sf"/>
</dbReference>
<dbReference type="Gene3D" id="1.20.58.390">
    <property type="entry name" value="Neurotransmitter-gated ion-channel transmembrane domain"/>
    <property type="match status" value="1"/>
</dbReference>
<dbReference type="SUPFAM" id="SSF63712">
    <property type="entry name" value="Nicotinic receptor ligand binding domain-like"/>
    <property type="match status" value="1"/>
</dbReference>
<feature type="region of interest" description="Disordered" evidence="16">
    <location>
        <begin position="483"/>
        <end position="508"/>
    </location>
</feature>
<keyword evidence="4 15" id="KW-0812">Transmembrane</keyword>
<evidence type="ECO:0000256" key="8">
    <source>
        <dbReference type="ARBA" id="ARBA00023136"/>
    </source>
</evidence>
<evidence type="ECO:0000256" key="2">
    <source>
        <dbReference type="ARBA" id="ARBA00022448"/>
    </source>
</evidence>
<feature type="transmembrane region" description="Helical" evidence="15">
    <location>
        <begin position="302"/>
        <end position="321"/>
    </location>
</feature>
<dbReference type="InterPro" id="IPR006202">
    <property type="entry name" value="Neur_chan_lig-bd"/>
</dbReference>
<reference evidence="17" key="1">
    <citation type="submission" date="2020-04" db="EMBL/GenBank/DDBJ databases">
        <authorList>
            <person name="Alioto T."/>
            <person name="Alioto T."/>
            <person name="Gomez Garrido J."/>
        </authorList>
    </citation>
    <scope>NUCLEOTIDE SEQUENCE</scope>
    <source>
        <strain evidence="17">A484AB</strain>
    </source>
</reference>
<evidence type="ECO:0000256" key="4">
    <source>
        <dbReference type="ARBA" id="ARBA00022692"/>
    </source>
</evidence>
<evidence type="ECO:0000256" key="15">
    <source>
        <dbReference type="RuleBase" id="RU000687"/>
    </source>
</evidence>
<feature type="transmembrane region" description="Helical" evidence="15">
    <location>
        <begin position="358"/>
        <end position="383"/>
    </location>
</feature>
<keyword evidence="2 15" id="KW-0813">Transport</keyword>
<dbReference type="CDD" id="cd18997">
    <property type="entry name" value="LGIC_ECD_nAChR"/>
    <property type="match status" value="1"/>
</dbReference>
<evidence type="ECO:0000256" key="7">
    <source>
        <dbReference type="ARBA" id="ARBA00023065"/>
    </source>
</evidence>
<dbReference type="InterPro" id="IPR018000">
    <property type="entry name" value="Neurotransmitter_ion_chnl_CS"/>
</dbReference>
<evidence type="ECO:0000313" key="17">
    <source>
        <dbReference type="EMBL" id="CAB4014494.1"/>
    </source>
</evidence>
<sequence length="656" mass="75605">VDTVPSKLRAASSHVEDCTDKSSVRLEDITDSECPTLTGCGKDEPQICTCSTLDKNKQRENSKKCFWCYSAIYIFLDLYRLVVESTFDAKVRLERMLLKDYTKEVRPVLDVRDNVTVTVGISLYLIRNMDDKNQMLTTSLWIRQVWHDHRLTWTPSNFSSVKKINIPVNKVWIPDIKVYNEVNRGQYSGLDQFQTRVLVNHDGRIQWMGPSVMRTSCQVDIKMFPFDTQTCRIKLGSWTYDGFALDVKPESYTMDISKSPSSLEWKLVSTSVERKVQTYSCCPEPYPDVTYTLTIKRRQKSYVVNFIFPALFLTALTIMAFVTSAERIGLVLTCLVSMFFFLKMVAERTPPSDTVPLLSIYYVMLSFEVTLIFYAVCITLNAYHRQPALGGMSRCVRGLVMQKLGRIWGMDDIHNEIQEKLESLQDIANMAKSKYRDCEEIRTMDESVNKDHSRIYDEQDTNIELANTIEESGFGVNELEREDLRSNDRLPDSSGSLAQETLQERRDFSSSSQIKIRCETHQPSNSKAFVNIEESAHIEDQSTVLKDCINAKPDLPMQNSEKQLNIQHFQALHYCECKSCTAKPAKTRCSSFLNEMIALNHRLISNIQEINYLARTWDHKSSQKEQWLIAASILDKAFLILFLTMFVVFTLCNFIW</sequence>
<name>A0A7D9IS29_PARCT</name>
<dbReference type="PANTHER" id="PTHR18945">
    <property type="entry name" value="NEUROTRANSMITTER GATED ION CHANNEL"/>
    <property type="match status" value="1"/>
</dbReference>
<dbReference type="CDD" id="cd19051">
    <property type="entry name" value="LGIC_TM_cation"/>
    <property type="match status" value="1"/>
</dbReference>
<proteinExistence type="inferred from homology"/>
<dbReference type="Pfam" id="PF02932">
    <property type="entry name" value="Neur_chan_memb"/>
    <property type="match status" value="1"/>
</dbReference>
<keyword evidence="6" id="KW-0770">Synapse</keyword>
<feature type="transmembrane region" description="Helical" evidence="15">
    <location>
        <begin position="328"/>
        <end position="346"/>
    </location>
</feature>
<dbReference type="Proteomes" id="UP001152795">
    <property type="component" value="Unassembled WGS sequence"/>
</dbReference>
<keyword evidence="9" id="KW-1015">Disulfide bond</keyword>
<keyword evidence="7 15" id="KW-0406">Ion transport</keyword>